<dbReference type="FunFam" id="3.40.640.10:FF:000004">
    <property type="entry name" value="Acetylornithine aminotransferase"/>
    <property type="match status" value="1"/>
</dbReference>
<evidence type="ECO:0000256" key="6">
    <source>
        <dbReference type="ARBA" id="ARBA00022679"/>
    </source>
</evidence>
<dbReference type="PANTHER" id="PTHR45688:SF3">
    <property type="entry name" value="ALANINE--GLYOXYLATE AMINOTRANSFERASE 2, MITOCHONDRIAL"/>
    <property type="match status" value="1"/>
</dbReference>
<sequence>MERAKESSEAPPGTPARDSHADLLRRHRESLFPSVALFYDEPIELRRGERQYVFDADGRQYLDFFGGIATISSGHAIPEINDPVKAQIDRIDHSSTLFLIRSQIELAERIRAMTPDSLDKVLFVNSGTEANEAAFLITTLHRNSNELIALRHSYHGRSFATINASGQTPWRSSTLSPLHVQYAHNPYCYRCPWGLSYPGCDLRCADDIEQLITTTTSGHPAAFIAEPIQGVGGFITPPPEYFIRVGEILQRHGIPFIADEVQTGWGRTGVADFGFQAYGITPDVVVFAKGLANGIPIGGLIATDELASSIRSLSLSTFGGNPVSTTAALANLNYIATNNLRRNALTVGAHLKERLFELSDRHAAIGDIRGMGLMVGIELVRDRATKEPAPELLKAVQESCKRNGLIIGRGGLYANAIRLCPPLIASRSDIDSAIDILDGAFTDVGGMA</sequence>
<dbReference type="InterPro" id="IPR015422">
    <property type="entry name" value="PyrdxlP-dep_Trfase_small"/>
</dbReference>
<organism evidence="9">
    <name type="scientific">uncultured Thermomicrobiales bacterium</name>
    <dbReference type="NCBI Taxonomy" id="1645740"/>
    <lineage>
        <taxon>Bacteria</taxon>
        <taxon>Pseudomonadati</taxon>
        <taxon>Thermomicrobiota</taxon>
        <taxon>Thermomicrobia</taxon>
        <taxon>Thermomicrobiales</taxon>
        <taxon>environmental samples</taxon>
    </lineage>
</organism>
<dbReference type="InterPro" id="IPR005814">
    <property type="entry name" value="Aminotrans_3"/>
</dbReference>
<protein>
    <recommendedName>
        <fullName evidence="4">alanine--glyoxylate transaminase</fullName>
        <ecNumber evidence="4">2.6.1.44</ecNumber>
    </recommendedName>
</protein>
<evidence type="ECO:0000256" key="8">
    <source>
        <dbReference type="RuleBase" id="RU003560"/>
    </source>
</evidence>
<keyword evidence="7 8" id="KW-0663">Pyridoxal phosphate</keyword>
<evidence type="ECO:0000256" key="5">
    <source>
        <dbReference type="ARBA" id="ARBA00022576"/>
    </source>
</evidence>
<evidence type="ECO:0000256" key="2">
    <source>
        <dbReference type="ARBA" id="ARBA00008954"/>
    </source>
</evidence>
<dbReference type="InterPro" id="IPR015424">
    <property type="entry name" value="PyrdxlP-dep_Trfase"/>
</dbReference>
<evidence type="ECO:0000256" key="3">
    <source>
        <dbReference type="ARBA" id="ARBA00011881"/>
    </source>
</evidence>
<dbReference type="GO" id="GO:0008453">
    <property type="term" value="F:alanine-glyoxylate transaminase activity"/>
    <property type="evidence" value="ECO:0007669"/>
    <property type="project" value="UniProtKB-EC"/>
</dbReference>
<evidence type="ECO:0000256" key="1">
    <source>
        <dbReference type="ARBA" id="ARBA00001933"/>
    </source>
</evidence>
<dbReference type="AlphaFoldDB" id="A0A6J4UVK8"/>
<reference evidence="9" key="1">
    <citation type="submission" date="2020-02" db="EMBL/GenBank/DDBJ databases">
        <authorList>
            <person name="Meier V. D."/>
        </authorList>
    </citation>
    <scope>NUCLEOTIDE SEQUENCE</scope>
    <source>
        <strain evidence="9">AVDCRST_MAG87</strain>
    </source>
</reference>
<dbReference type="GO" id="GO:0030170">
    <property type="term" value="F:pyridoxal phosphate binding"/>
    <property type="evidence" value="ECO:0007669"/>
    <property type="project" value="InterPro"/>
</dbReference>
<dbReference type="SUPFAM" id="SSF53383">
    <property type="entry name" value="PLP-dependent transferases"/>
    <property type="match status" value="1"/>
</dbReference>
<proteinExistence type="inferred from homology"/>
<comment type="similarity">
    <text evidence="2 8">Belongs to the class-III pyridoxal-phosphate-dependent aminotransferase family.</text>
</comment>
<dbReference type="CDD" id="cd00610">
    <property type="entry name" value="OAT_like"/>
    <property type="match status" value="1"/>
</dbReference>
<name>A0A6J4UVK8_9BACT</name>
<dbReference type="InterPro" id="IPR015421">
    <property type="entry name" value="PyrdxlP-dep_Trfase_major"/>
</dbReference>
<keyword evidence="5 9" id="KW-0032">Aminotransferase</keyword>
<keyword evidence="6 9" id="KW-0808">Transferase</keyword>
<accession>A0A6J4UVK8</accession>
<dbReference type="PIRSF" id="PIRSF000521">
    <property type="entry name" value="Transaminase_4ab_Lys_Orn"/>
    <property type="match status" value="1"/>
</dbReference>
<dbReference type="Pfam" id="PF00202">
    <property type="entry name" value="Aminotran_3"/>
    <property type="match status" value="1"/>
</dbReference>
<comment type="subunit">
    <text evidence="3">Homotetramer.</text>
</comment>
<dbReference type="Gene3D" id="3.90.1150.10">
    <property type="entry name" value="Aspartate Aminotransferase, domain 1"/>
    <property type="match status" value="1"/>
</dbReference>
<dbReference type="EMBL" id="CADCWJ010000334">
    <property type="protein sequence ID" value="CAA9559749.1"/>
    <property type="molecule type" value="Genomic_DNA"/>
</dbReference>
<dbReference type="EC" id="2.6.1.44" evidence="4"/>
<evidence type="ECO:0000313" key="9">
    <source>
        <dbReference type="EMBL" id="CAA9559749.1"/>
    </source>
</evidence>
<dbReference type="Gene3D" id="3.40.640.10">
    <property type="entry name" value="Type I PLP-dependent aspartate aminotransferase-like (Major domain)"/>
    <property type="match status" value="1"/>
</dbReference>
<evidence type="ECO:0000256" key="7">
    <source>
        <dbReference type="ARBA" id="ARBA00022898"/>
    </source>
</evidence>
<dbReference type="PANTHER" id="PTHR45688">
    <property type="match status" value="1"/>
</dbReference>
<gene>
    <name evidence="9" type="ORF">AVDCRST_MAG87-1483</name>
</gene>
<comment type="cofactor">
    <cofactor evidence="1">
        <name>pyridoxal 5'-phosphate</name>
        <dbReference type="ChEBI" id="CHEBI:597326"/>
    </cofactor>
</comment>
<evidence type="ECO:0000256" key="4">
    <source>
        <dbReference type="ARBA" id="ARBA00013049"/>
    </source>
</evidence>